<gene>
    <name evidence="15" type="ORF">LG34_08910</name>
</gene>
<dbReference type="Gene3D" id="1.20.1730.10">
    <property type="entry name" value="Sodium/glucose cotransporter"/>
    <property type="match status" value="1"/>
</dbReference>
<keyword evidence="11" id="KW-0739">Sodium transport</keyword>
<keyword evidence="8" id="KW-0915">Sodium</keyword>
<keyword evidence="9" id="KW-0406">Ion transport</keyword>
<dbReference type="InterPro" id="IPR001734">
    <property type="entry name" value="Na/solute_symporter"/>
</dbReference>
<sequence>MATQNIVFLVIFIIFLAFLFISSFVAKNWVKETDDYVLAGRQISTGMNIFGVIAIGFAGTTMALAPGFAIQFGFKGSFLWSAIYSFCGLAFYGLLYSNFVRRCGAQTLPEFLEMRYDGKTRSVIAITSVVGMLGIMANNIVSAITNICAYTGWNKAVVTAVIFAVIIAFTYISGMWAISMTDLVQVIMGIIIVPLVMVLVIKQYGPLSGLASAWPNGNPMGEGFMGTIPNAGLTYPSVINFVILFASALVWGNNYYWMKIANCRSEKVARKSFVWSAFLLLIIFCVPLGIVGLYAGAFHPEVFTFNGGTVMPTGAYGFIASTLIPLFGSLAVIGAVAASVSTSATSALGASAVMTRDIYQRLIDKSGDPKKRLRASKWILIIVGAVTFILCQFPGGPTYLFAFANCWLVPPSVLLLLGMVWKKFNSTGAFWGALCGMVVMAVFELLELTGVFVVGSYIYLATLGLIVSFVAAIIASLFGKPKYFGESDWERVPNDHNRENITLDATDKEALRLICVGHKYMADITDYMGLDSKVTDAAIEHLDRGGYIQRAGLNMSKLYTFSATDKGRAVIGLSGNDAKLASVGLTPDYVEFLKLVKTGDAHKQNEWIAAKKIRSMQMAAISSHLTREGYIKEKGLMRRKYEITEKGLAAIK</sequence>
<dbReference type="OrthoDB" id="1263at2"/>
<evidence type="ECO:0000256" key="6">
    <source>
        <dbReference type="ARBA" id="ARBA00022847"/>
    </source>
</evidence>
<dbReference type="InterPro" id="IPR050277">
    <property type="entry name" value="Sodium:Solute_Symporter"/>
</dbReference>
<evidence type="ECO:0000256" key="3">
    <source>
        <dbReference type="ARBA" id="ARBA00022448"/>
    </source>
</evidence>
<feature type="transmembrane region" description="Helical" evidence="14">
    <location>
        <begin position="156"/>
        <end position="176"/>
    </location>
</feature>
<evidence type="ECO:0000256" key="14">
    <source>
        <dbReference type="SAM" id="Phobius"/>
    </source>
</evidence>
<keyword evidence="4" id="KW-1003">Cell membrane</keyword>
<name>A0A2V1JT74_EUBRA</name>
<keyword evidence="7 14" id="KW-1133">Transmembrane helix</keyword>
<accession>A0A2V1JT74</accession>
<protein>
    <submittedName>
        <fullName evidence="15">Sodium:solute symporter</fullName>
    </submittedName>
</protein>
<keyword evidence="6" id="KW-0769">Symport</keyword>
<dbReference type="RefSeq" id="WP_109215711.1">
    <property type="nucleotide sequence ID" value="NZ_CABMEW010000001.1"/>
</dbReference>
<feature type="transmembrane region" description="Helical" evidence="14">
    <location>
        <begin position="428"/>
        <end position="446"/>
    </location>
</feature>
<evidence type="ECO:0000256" key="7">
    <source>
        <dbReference type="ARBA" id="ARBA00022989"/>
    </source>
</evidence>
<reference evidence="15 16" key="1">
    <citation type="submission" date="2014-09" db="EMBL/GenBank/DDBJ databases">
        <title>Butyrate-producing bacteria isolated from human gut.</title>
        <authorList>
            <person name="Zhang Q."/>
            <person name="Zhao L."/>
        </authorList>
    </citation>
    <scope>NUCLEOTIDE SEQUENCE [LARGE SCALE GENOMIC DNA]</scope>
    <source>
        <strain evidence="15 16">21</strain>
    </source>
</reference>
<feature type="transmembrane region" description="Helical" evidence="14">
    <location>
        <begin position="47"/>
        <end position="72"/>
    </location>
</feature>
<feature type="transmembrane region" description="Helical" evidence="14">
    <location>
        <begin position="458"/>
        <end position="478"/>
    </location>
</feature>
<evidence type="ECO:0000256" key="2">
    <source>
        <dbReference type="ARBA" id="ARBA00006434"/>
    </source>
</evidence>
<feature type="transmembrane region" description="Helical" evidence="14">
    <location>
        <begin position="273"/>
        <end position="295"/>
    </location>
</feature>
<evidence type="ECO:0000256" key="12">
    <source>
        <dbReference type="ARBA" id="ARBA00033708"/>
    </source>
</evidence>
<dbReference type="InterPro" id="IPR038377">
    <property type="entry name" value="Na/Glc_symporter_sf"/>
</dbReference>
<feature type="transmembrane region" description="Helical" evidence="14">
    <location>
        <begin position="315"/>
        <end position="338"/>
    </location>
</feature>
<feature type="transmembrane region" description="Helical" evidence="14">
    <location>
        <begin position="401"/>
        <end position="421"/>
    </location>
</feature>
<keyword evidence="16" id="KW-1185">Reference proteome</keyword>
<dbReference type="PANTHER" id="PTHR48086">
    <property type="entry name" value="SODIUM/PROLINE SYMPORTER-RELATED"/>
    <property type="match status" value="1"/>
</dbReference>
<comment type="catalytic activity">
    <reaction evidence="12">
        <text>L-proline(in) + Na(+)(in) = L-proline(out) + Na(+)(out)</text>
        <dbReference type="Rhea" id="RHEA:28967"/>
        <dbReference type="ChEBI" id="CHEBI:29101"/>
        <dbReference type="ChEBI" id="CHEBI:60039"/>
    </reaction>
</comment>
<dbReference type="GO" id="GO:0015293">
    <property type="term" value="F:symporter activity"/>
    <property type="evidence" value="ECO:0007669"/>
    <property type="project" value="UniProtKB-KW"/>
</dbReference>
<dbReference type="EMBL" id="JRFU01000098">
    <property type="protein sequence ID" value="PWE86593.1"/>
    <property type="molecule type" value="Genomic_DNA"/>
</dbReference>
<comment type="caution">
    <text evidence="15">The sequence shown here is derived from an EMBL/GenBank/DDBJ whole genome shotgun (WGS) entry which is preliminary data.</text>
</comment>
<evidence type="ECO:0000256" key="13">
    <source>
        <dbReference type="RuleBase" id="RU362091"/>
    </source>
</evidence>
<keyword evidence="3" id="KW-0813">Transport</keyword>
<evidence type="ECO:0000256" key="4">
    <source>
        <dbReference type="ARBA" id="ARBA00022475"/>
    </source>
</evidence>
<dbReference type="GO" id="GO:0005886">
    <property type="term" value="C:plasma membrane"/>
    <property type="evidence" value="ECO:0007669"/>
    <property type="project" value="UniProtKB-SubCell"/>
</dbReference>
<feature type="transmembrane region" description="Helical" evidence="14">
    <location>
        <begin position="78"/>
        <end position="96"/>
    </location>
</feature>
<dbReference type="AlphaFoldDB" id="A0A2V1JT74"/>
<evidence type="ECO:0000256" key="1">
    <source>
        <dbReference type="ARBA" id="ARBA00004651"/>
    </source>
</evidence>
<dbReference type="GO" id="GO:0006814">
    <property type="term" value="P:sodium ion transport"/>
    <property type="evidence" value="ECO:0007669"/>
    <property type="project" value="UniProtKB-KW"/>
</dbReference>
<dbReference type="PANTHER" id="PTHR48086:SF3">
    <property type="entry name" value="SODIUM_PROLINE SYMPORTER"/>
    <property type="match status" value="1"/>
</dbReference>
<keyword evidence="5 14" id="KW-0812">Transmembrane</keyword>
<dbReference type="Proteomes" id="UP000245288">
    <property type="component" value="Unassembled WGS sequence"/>
</dbReference>
<feature type="transmembrane region" description="Helical" evidence="14">
    <location>
        <begin position="123"/>
        <end position="144"/>
    </location>
</feature>
<comment type="subcellular location">
    <subcellularLocation>
        <location evidence="1">Cell membrane</location>
        <topology evidence="1">Multi-pass membrane protein</topology>
    </subcellularLocation>
</comment>
<dbReference type="PROSITE" id="PS50283">
    <property type="entry name" value="NA_SOLUT_SYMP_3"/>
    <property type="match status" value="1"/>
</dbReference>
<keyword evidence="10 14" id="KW-0472">Membrane</keyword>
<feature type="transmembrane region" description="Helical" evidence="14">
    <location>
        <begin position="233"/>
        <end position="252"/>
    </location>
</feature>
<feature type="transmembrane region" description="Helical" evidence="14">
    <location>
        <begin position="6"/>
        <end position="26"/>
    </location>
</feature>
<evidence type="ECO:0000256" key="11">
    <source>
        <dbReference type="ARBA" id="ARBA00023201"/>
    </source>
</evidence>
<dbReference type="Pfam" id="PF00474">
    <property type="entry name" value="SSF"/>
    <property type="match status" value="1"/>
</dbReference>
<dbReference type="CDD" id="cd10322">
    <property type="entry name" value="SLC5sbd"/>
    <property type="match status" value="1"/>
</dbReference>
<proteinExistence type="inferred from homology"/>
<evidence type="ECO:0000313" key="16">
    <source>
        <dbReference type="Proteomes" id="UP000245288"/>
    </source>
</evidence>
<evidence type="ECO:0000256" key="9">
    <source>
        <dbReference type="ARBA" id="ARBA00023065"/>
    </source>
</evidence>
<evidence type="ECO:0000256" key="10">
    <source>
        <dbReference type="ARBA" id="ARBA00023136"/>
    </source>
</evidence>
<evidence type="ECO:0000313" key="15">
    <source>
        <dbReference type="EMBL" id="PWE86593.1"/>
    </source>
</evidence>
<evidence type="ECO:0000256" key="8">
    <source>
        <dbReference type="ARBA" id="ARBA00023053"/>
    </source>
</evidence>
<comment type="similarity">
    <text evidence="2 13">Belongs to the sodium:solute symporter (SSF) (TC 2.A.21) family.</text>
</comment>
<evidence type="ECO:0000256" key="5">
    <source>
        <dbReference type="ARBA" id="ARBA00022692"/>
    </source>
</evidence>
<feature type="transmembrane region" description="Helical" evidence="14">
    <location>
        <begin position="378"/>
        <end position="395"/>
    </location>
</feature>
<organism evidence="15 16">
    <name type="scientific">Eubacterium ramulus</name>
    <dbReference type="NCBI Taxonomy" id="39490"/>
    <lineage>
        <taxon>Bacteria</taxon>
        <taxon>Bacillati</taxon>
        <taxon>Bacillota</taxon>
        <taxon>Clostridia</taxon>
        <taxon>Eubacteriales</taxon>
        <taxon>Eubacteriaceae</taxon>
        <taxon>Eubacterium</taxon>
    </lineage>
</organism>
<feature type="transmembrane region" description="Helical" evidence="14">
    <location>
        <begin position="183"/>
        <end position="201"/>
    </location>
</feature>